<protein>
    <submittedName>
        <fullName evidence="3">Uncharacterized protein</fullName>
    </submittedName>
</protein>
<evidence type="ECO:0000313" key="4">
    <source>
        <dbReference type="Proteomes" id="UP000193560"/>
    </source>
</evidence>
<dbReference type="EMBL" id="MCGE01000008">
    <property type="protein sequence ID" value="ORZ18953.1"/>
    <property type="molecule type" value="Genomic_DNA"/>
</dbReference>
<dbReference type="AlphaFoldDB" id="A0A1X2IMF2"/>
<comment type="caution">
    <text evidence="3">The sequence shown here is derived from an EMBL/GenBank/DDBJ whole genome shotgun (WGS) entry which is preliminary data.</text>
</comment>
<feature type="compositionally biased region" description="Pro residues" evidence="1">
    <location>
        <begin position="1"/>
        <end position="16"/>
    </location>
</feature>
<evidence type="ECO:0000256" key="1">
    <source>
        <dbReference type="SAM" id="MobiDB-lite"/>
    </source>
</evidence>
<reference evidence="3 4" key="1">
    <citation type="submission" date="2016-07" db="EMBL/GenBank/DDBJ databases">
        <title>Pervasive Adenine N6-methylation of Active Genes in Fungi.</title>
        <authorList>
            <consortium name="DOE Joint Genome Institute"/>
            <person name="Mondo S.J."/>
            <person name="Dannebaum R.O."/>
            <person name="Kuo R.C."/>
            <person name="Labutti K."/>
            <person name="Haridas S."/>
            <person name="Kuo A."/>
            <person name="Salamov A."/>
            <person name="Ahrendt S.R."/>
            <person name="Lipzen A."/>
            <person name="Sullivan W."/>
            <person name="Andreopoulos W.B."/>
            <person name="Clum A."/>
            <person name="Lindquist E."/>
            <person name="Daum C."/>
            <person name="Ramamoorthy G.K."/>
            <person name="Gryganskyi A."/>
            <person name="Culley D."/>
            <person name="Magnuson J.K."/>
            <person name="James T.Y."/>
            <person name="O'Malley M.A."/>
            <person name="Stajich J.E."/>
            <person name="Spatafora J.W."/>
            <person name="Visel A."/>
            <person name="Grigoriev I.V."/>
        </authorList>
    </citation>
    <scope>NUCLEOTIDE SEQUENCE [LARGE SCALE GENOMIC DNA]</scope>
    <source>
        <strain evidence="3 4">NRRL 1336</strain>
    </source>
</reference>
<keyword evidence="4" id="KW-1185">Reference proteome</keyword>
<name>A0A1X2IMF2_9FUNG</name>
<evidence type="ECO:0000256" key="2">
    <source>
        <dbReference type="SAM" id="Phobius"/>
    </source>
</evidence>
<feature type="transmembrane region" description="Helical" evidence="2">
    <location>
        <begin position="61"/>
        <end position="81"/>
    </location>
</feature>
<evidence type="ECO:0000313" key="3">
    <source>
        <dbReference type="EMBL" id="ORZ18953.1"/>
    </source>
</evidence>
<proteinExistence type="predicted"/>
<organism evidence="3 4">
    <name type="scientific">Absidia repens</name>
    <dbReference type="NCBI Taxonomy" id="90262"/>
    <lineage>
        <taxon>Eukaryota</taxon>
        <taxon>Fungi</taxon>
        <taxon>Fungi incertae sedis</taxon>
        <taxon>Mucoromycota</taxon>
        <taxon>Mucoromycotina</taxon>
        <taxon>Mucoromycetes</taxon>
        <taxon>Mucorales</taxon>
        <taxon>Cunninghamellaceae</taxon>
        <taxon>Absidia</taxon>
    </lineage>
</organism>
<sequence>MPNIPPGGPPPRPQPQTPDKGQAPPHQPGAASKPSLSPGSDLGSLGRIGVFGEDSFAVHNAAAVPLIHVLFVCLFSVWFIMGMKRS</sequence>
<accession>A0A1X2IMF2</accession>
<keyword evidence="2" id="KW-1133">Transmembrane helix</keyword>
<keyword evidence="2" id="KW-0472">Membrane</keyword>
<dbReference type="Proteomes" id="UP000193560">
    <property type="component" value="Unassembled WGS sequence"/>
</dbReference>
<feature type="region of interest" description="Disordered" evidence="1">
    <location>
        <begin position="1"/>
        <end position="44"/>
    </location>
</feature>
<dbReference type="OrthoDB" id="10623092at2759"/>
<gene>
    <name evidence="3" type="ORF">BCR42DRAFT_411923</name>
</gene>
<feature type="compositionally biased region" description="Low complexity" evidence="1">
    <location>
        <begin position="32"/>
        <end position="44"/>
    </location>
</feature>
<keyword evidence="2" id="KW-0812">Transmembrane</keyword>